<dbReference type="PROSITE" id="PS50928">
    <property type="entry name" value="ABC_TM1"/>
    <property type="match status" value="1"/>
</dbReference>
<evidence type="ECO:0000256" key="2">
    <source>
        <dbReference type="ARBA" id="ARBA00022448"/>
    </source>
</evidence>
<keyword evidence="3" id="KW-1003">Cell membrane</keyword>
<dbReference type="InterPro" id="IPR035906">
    <property type="entry name" value="MetI-like_sf"/>
</dbReference>
<evidence type="ECO:0000313" key="10">
    <source>
        <dbReference type="Proteomes" id="UP000094067"/>
    </source>
</evidence>
<feature type="domain" description="ABC transmembrane type-1" evidence="8">
    <location>
        <begin position="94"/>
        <end position="304"/>
    </location>
</feature>
<dbReference type="GO" id="GO:0055085">
    <property type="term" value="P:transmembrane transport"/>
    <property type="evidence" value="ECO:0007669"/>
    <property type="project" value="InterPro"/>
</dbReference>
<dbReference type="RefSeq" id="WP_044970641.1">
    <property type="nucleotide sequence ID" value="NZ_MCGH01000002.1"/>
</dbReference>
<keyword evidence="4 7" id="KW-0812">Transmembrane</keyword>
<dbReference type="InterPro" id="IPR000515">
    <property type="entry name" value="MetI-like"/>
</dbReference>
<dbReference type="PANTHER" id="PTHR43227">
    <property type="entry name" value="BLL4140 PROTEIN"/>
    <property type="match status" value="1"/>
</dbReference>
<protein>
    <submittedName>
        <fullName evidence="9">Putative multiple-sugar transport system permease YteP</fullName>
    </submittedName>
</protein>
<feature type="transmembrane region" description="Helical" evidence="7">
    <location>
        <begin position="283"/>
        <end position="308"/>
    </location>
</feature>
<dbReference type="PATRIC" id="fig|1432052.4.peg.3362"/>
<keyword evidence="9" id="KW-0762">Sugar transport</keyword>
<dbReference type="PANTHER" id="PTHR43227:SF11">
    <property type="entry name" value="BLL4140 PROTEIN"/>
    <property type="match status" value="1"/>
</dbReference>
<dbReference type="GO" id="GO:0005886">
    <property type="term" value="C:plasma membrane"/>
    <property type="evidence" value="ECO:0007669"/>
    <property type="project" value="UniProtKB-SubCell"/>
</dbReference>
<keyword evidence="2 7" id="KW-0813">Transport</keyword>
<dbReference type="InterPro" id="IPR050809">
    <property type="entry name" value="UgpAE/MalFG_permease"/>
</dbReference>
<feature type="transmembrane region" description="Helical" evidence="7">
    <location>
        <begin position="32"/>
        <end position="61"/>
    </location>
</feature>
<dbReference type="AlphaFoldDB" id="A0A1E3AG22"/>
<name>A0A1E3AG22_9FIRM</name>
<feature type="transmembrane region" description="Helical" evidence="7">
    <location>
        <begin position="133"/>
        <end position="154"/>
    </location>
</feature>
<comment type="subcellular location">
    <subcellularLocation>
        <location evidence="1 7">Cell membrane</location>
        <topology evidence="1 7">Multi-pass membrane protein</topology>
    </subcellularLocation>
</comment>
<evidence type="ECO:0000256" key="1">
    <source>
        <dbReference type="ARBA" id="ARBA00004651"/>
    </source>
</evidence>
<keyword evidence="6 7" id="KW-0472">Membrane</keyword>
<evidence type="ECO:0000256" key="7">
    <source>
        <dbReference type="RuleBase" id="RU363032"/>
    </source>
</evidence>
<evidence type="ECO:0000259" key="8">
    <source>
        <dbReference type="PROSITE" id="PS50928"/>
    </source>
</evidence>
<accession>A0A1E3AG22</accession>
<evidence type="ECO:0000256" key="3">
    <source>
        <dbReference type="ARBA" id="ARBA00022475"/>
    </source>
</evidence>
<reference evidence="9 10" key="1">
    <citation type="submission" date="2016-07" db="EMBL/GenBank/DDBJ databases">
        <title>Characterization of isolates of Eisenbergiella tayi derived from blood cultures, using whole genome sequencing.</title>
        <authorList>
            <person name="Burdz T."/>
            <person name="Wiebe D."/>
            <person name="Huynh C."/>
            <person name="Bernard K."/>
        </authorList>
    </citation>
    <scope>NUCLEOTIDE SEQUENCE [LARGE SCALE GENOMIC DNA]</scope>
    <source>
        <strain evidence="9 10">NML 110608</strain>
    </source>
</reference>
<gene>
    <name evidence="9" type="primary">yteP_55</name>
    <name evidence="9" type="ORF">BEI61_03016</name>
</gene>
<sequence>MQAQKTGSAIKTRSSNKQGYFKRFSIYFVKNWQLYIIFLFPALLLTIVFKYLPMLGIIIAFEEYSPIRGYLGSEWIGLYNFRRLFSSTEFGRLLLNTLKLSGYNLVWGFFPPIILALLLYRVQSNKLRKKAQLVVYLPYFISTIVLAGMVRLFFSPVGPINGLFGSKVDFMAEAGWFRTLYIGSGIWQCAGWSSIIYSATLAGVSQELIDAARIDGATILQQIRNVELPALKPVIVIQFILSAGNIMSIGFEKVYAMQTDLNKITSDIIPTYVYRMGLEMGDYGYSTAVGLFNSVVNLILLVAVNYVVTKLNDGEGL</sequence>
<evidence type="ECO:0000256" key="6">
    <source>
        <dbReference type="ARBA" id="ARBA00023136"/>
    </source>
</evidence>
<organism evidence="9 10">
    <name type="scientific">Eisenbergiella tayi</name>
    <dbReference type="NCBI Taxonomy" id="1432052"/>
    <lineage>
        <taxon>Bacteria</taxon>
        <taxon>Bacillati</taxon>
        <taxon>Bacillota</taxon>
        <taxon>Clostridia</taxon>
        <taxon>Lachnospirales</taxon>
        <taxon>Lachnospiraceae</taxon>
        <taxon>Eisenbergiella</taxon>
    </lineage>
</organism>
<dbReference type="Gene3D" id="1.10.3720.10">
    <property type="entry name" value="MetI-like"/>
    <property type="match status" value="1"/>
</dbReference>
<dbReference type="EMBL" id="MCGH01000002">
    <property type="protein sequence ID" value="ODM07126.1"/>
    <property type="molecule type" value="Genomic_DNA"/>
</dbReference>
<feature type="transmembrane region" description="Helical" evidence="7">
    <location>
        <begin position="102"/>
        <end position="121"/>
    </location>
</feature>
<comment type="similarity">
    <text evidence="7">Belongs to the binding-protein-dependent transport system permease family.</text>
</comment>
<dbReference type="Pfam" id="PF00528">
    <property type="entry name" value="BPD_transp_1"/>
    <property type="match status" value="1"/>
</dbReference>
<proteinExistence type="inferred from homology"/>
<evidence type="ECO:0000256" key="4">
    <source>
        <dbReference type="ARBA" id="ARBA00022692"/>
    </source>
</evidence>
<keyword evidence="5 7" id="KW-1133">Transmembrane helix</keyword>
<dbReference type="CDD" id="cd06261">
    <property type="entry name" value="TM_PBP2"/>
    <property type="match status" value="1"/>
</dbReference>
<dbReference type="Proteomes" id="UP000094067">
    <property type="component" value="Unassembled WGS sequence"/>
</dbReference>
<comment type="caution">
    <text evidence="9">The sequence shown here is derived from an EMBL/GenBank/DDBJ whole genome shotgun (WGS) entry which is preliminary data.</text>
</comment>
<dbReference type="SUPFAM" id="SSF161098">
    <property type="entry name" value="MetI-like"/>
    <property type="match status" value="1"/>
</dbReference>
<evidence type="ECO:0000313" key="9">
    <source>
        <dbReference type="EMBL" id="ODM07126.1"/>
    </source>
</evidence>
<evidence type="ECO:0000256" key="5">
    <source>
        <dbReference type="ARBA" id="ARBA00022989"/>
    </source>
</evidence>